<comment type="caution">
    <text evidence="2">The sequence shown here is derived from an EMBL/GenBank/DDBJ whole genome shotgun (WGS) entry which is preliminary data.</text>
</comment>
<dbReference type="Proteomes" id="UP000019335">
    <property type="component" value="Chromosome 13"/>
</dbReference>
<evidence type="ECO:0000313" key="2">
    <source>
        <dbReference type="EMBL" id="EWM24752.1"/>
    </source>
</evidence>
<evidence type="ECO:0000256" key="1">
    <source>
        <dbReference type="SAM" id="MobiDB-lite"/>
    </source>
</evidence>
<dbReference type="EMBL" id="AZIL01001150">
    <property type="protein sequence ID" value="EWM24752.1"/>
    <property type="molecule type" value="Genomic_DNA"/>
</dbReference>
<feature type="region of interest" description="Disordered" evidence="1">
    <location>
        <begin position="1"/>
        <end position="35"/>
    </location>
</feature>
<protein>
    <submittedName>
        <fullName evidence="2">Uncharacterized protein</fullName>
    </submittedName>
</protein>
<sequence>MDKFVRRLSSSAKPNVVREDDRAPPLNKESENDDIPFAIEAPGSRRILYFSDSESDCSQISSECTPQSSLETPVSSISEDLAASRTLNDATRVLRD</sequence>
<name>W7TF12_9STRA</name>
<keyword evidence="3" id="KW-1185">Reference proteome</keyword>
<proteinExistence type="predicted"/>
<dbReference type="AlphaFoldDB" id="W7TF12"/>
<accession>W7TF12</accession>
<organism evidence="2 3">
    <name type="scientific">Nannochloropsis gaditana</name>
    <dbReference type="NCBI Taxonomy" id="72520"/>
    <lineage>
        <taxon>Eukaryota</taxon>
        <taxon>Sar</taxon>
        <taxon>Stramenopiles</taxon>
        <taxon>Ochrophyta</taxon>
        <taxon>Eustigmatophyceae</taxon>
        <taxon>Eustigmatales</taxon>
        <taxon>Monodopsidaceae</taxon>
        <taxon>Nannochloropsis</taxon>
    </lineage>
</organism>
<dbReference type="OrthoDB" id="195565at2759"/>
<reference evidence="2 3" key="1">
    <citation type="journal article" date="2014" name="Mol. Plant">
        <title>Chromosome Scale Genome Assembly and Transcriptome Profiling of Nannochloropsis gaditana in Nitrogen Depletion.</title>
        <authorList>
            <person name="Corteggiani Carpinelli E."/>
            <person name="Telatin A."/>
            <person name="Vitulo N."/>
            <person name="Forcato C."/>
            <person name="D'Angelo M."/>
            <person name="Schiavon R."/>
            <person name="Vezzi A."/>
            <person name="Giacometti G.M."/>
            <person name="Morosinotto T."/>
            <person name="Valle G."/>
        </authorList>
    </citation>
    <scope>NUCLEOTIDE SEQUENCE [LARGE SCALE GENOMIC DNA]</scope>
    <source>
        <strain evidence="2 3">B-31</strain>
    </source>
</reference>
<evidence type="ECO:0000313" key="3">
    <source>
        <dbReference type="Proteomes" id="UP000019335"/>
    </source>
</evidence>
<gene>
    <name evidence="2" type="ORF">Naga_100825g2</name>
</gene>